<gene>
    <name evidence="1" type="ORF">RAG0_13240</name>
</gene>
<accession>A0A1E1LBZ7</accession>
<proteinExistence type="predicted"/>
<dbReference type="AlphaFoldDB" id="A0A1E1LBZ7"/>
<evidence type="ECO:0000313" key="2">
    <source>
        <dbReference type="Proteomes" id="UP000178912"/>
    </source>
</evidence>
<dbReference type="EMBL" id="FJUX01000101">
    <property type="protein sequence ID" value="CZT07997.1"/>
    <property type="molecule type" value="Genomic_DNA"/>
</dbReference>
<protein>
    <submittedName>
        <fullName evidence="1">Uncharacterized protein</fullName>
    </submittedName>
</protein>
<dbReference type="Proteomes" id="UP000178912">
    <property type="component" value="Unassembled WGS sequence"/>
</dbReference>
<keyword evidence="2" id="KW-1185">Reference proteome</keyword>
<reference evidence="2" key="1">
    <citation type="submission" date="2016-03" db="EMBL/GenBank/DDBJ databases">
        <authorList>
            <person name="Guldener U."/>
        </authorList>
    </citation>
    <scope>NUCLEOTIDE SEQUENCE [LARGE SCALE GENOMIC DNA]</scope>
    <source>
        <strain evidence="2">04CH-RAC-A.6.1</strain>
    </source>
</reference>
<sequence length="63" mass="7044">MSSYLPIYLAISLYRAKPAIFAMEHLSLMLRSMGPEIDSTHDRCINLHSAIGCIYDEKARASA</sequence>
<evidence type="ECO:0000313" key="1">
    <source>
        <dbReference type="EMBL" id="CZT07997.1"/>
    </source>
</evidence>
<organism evidence="1 2">
    <name type="scientific">Rhynchosporium agropyri</name>
    <dbReference type="NCBI Taxonomy" id="914238"/>
    <lineage>
        <taxon>Eukaryota</taxon>
        <taxon>Fungi</taxon>
        <taxon>Dikarya</taxon>
        <taxon>Ascomycota</taxon>
        <taxon>Pezizomycotina</taxon>
        <taxon>Leotiomycetes</taxon>
        <taxon>Helotiales</taxon>
        <taxon>Ploettnerulaceae</taxon>
        <taxon>Rhynchosporium</taxon>
    </lineage>
</organism>
<name>A0A1E1LBZ7_9HELO</name>